<dbReference type="PROSITE" id="PS50127">
    <property type="entry name" value="UBC_2"/>
    <property type="match status" value="1"/>
</dbReference>
<keyword evidence="2" id="KW-0833">Ubl conjugation pathway</keyword>
<dbReference type="GO" id="GO:0006513">
    <property type="term" value="P:protein monoubiquitination"/>
    <property type="evidence" value="ECO:0007669"/>
    <property type="project" value="EnsemblFungi"/>
</dbReference>
<dbReference type="OrthoDB" id="9973183at2759"/>
<dbReference type="Pfam" id="PF00179">
    <property type="entry name" value="UQ_con"/>
    <property type="match status" value="1"/>
</dbReference>
<proteinExistence type="predicted"/>
<protein>
    <submittedName>
        <fullName evidence="5">UBC-like protein</fullName>
    </submittedName>
</protein>
<evidence type="ECO:0000313" key="5">
    <source>
        <dbReference type="EMBL" id="OBA21941.1"/>
    </source>
</evidence>
<dbReference type="SMART" id="SM00212">
    <property type="entry name" value="UBCc"/>
    <property type="match status" value="1"/>
</dbReference>
<dbReference type="AlphaFoldDB" id="A0A1A0HD47"/>
<dbReference type="GO" id="GO:0051865">
    <property type="term" value="P:protein autoubiquitination"/>
    <property type="evidence" value="ECO:0007669"/>
    <property type="project" value="EnsemblFungi"/>
</dbReference>
<dbReference type="GeneID" id="30028340"/>
<keyword evidence="1" id="KW-0547">Nucleotide-binding</keyword>
<evidence type="ECO:0000256" key="1">
    <source>
        <dbReference type="ARBA" id="ARBA00022741"/>
    </source>
</evidence>
<comment type="caution">
    <text evidence="5">The sequence shown here is derived from an EMBL/GenBank/DDBJ whole genome shotgun (WGS) entry which is preliminary data.</text>
</comment>
<dbReference type="InterPro" id="IPR000608">
    <property type="entry name" value="UBC"/>
</dbReference>
<dbReference type="GO" id="GO:0004842">
    <property type="term" value="F:ubiquitin-protein transferase activity"/>
    <property type="evidence" value="ECO:0007669"/>
    <property type="project" value="EnsemblFungi"/>
</dbReference>
<organism evidence="5 6">
    <name type="scientific">Metschnikowia bicuspidata var. bicuspidata NRRL YB-4993</name>
    <dbReference type="NCBI Taxonomy" id="869754"/>
    <lineage>
        <taxon>Eukaryota</taxon>
        <taxon>Fungi</taxon>
        <taxon>Dikarya</taxon>
        <taxon>Ascomycota</taxon>
        <taxon>Saccharomycotina</taxon>
        <taxon>Pichiomycetes</taxon>
        <taxon>Metschnikowiaceae</taxon>
        <taxon>Metschnikowia</taxon>
    </lineage>
</organism>
<evidence type="ECO:0000259" key="4">
    <source>
        <dbReference type="PROSITE" id="PS50127"/>
    </source>
</evidence>
<dbReference type="SUPFAM" id="SSF54495">
    <property type="entry name" value="UBC-like"/>
    <property type="match status" value="1"/>
</dbReference>
<accession>A0A1A0HD47</accession>
<evidence type="ECO:0000313" key="6">
    <source>
        <dbReference type="Proteomes" id="UP000092555"/>
    </source>
</evidence>
<dbReference type="RefSeq" id="XP_018712437.1">
    <property type="nucleotide sequence ID" value="XM_018855364.1"/>
</dbReference>
<dbReference type="Proteomes" id="UP000092555">
    <property type="component" value="Unassembled WGS sequence"/>
</dbReference>
<dbReference type="InterPro" id="IPR050113">
    <property type="entry name" value="Ub_conjugating_enzyme"/>
</dbReference>
<gene>
    <name evidence="5" type="ORF">METBIDRAFT_29031</name>
</gene>
<keyword evidence="3" id="KW-0067">ATP-binding</keyword>
<reference evidence="5 6" key="1">
    <citation type="submission" date="2016-05" db="EMBL/GenBank/DDBJ databases">
        <title>Comparative genomics of biotechnologically important yeasts.</title>
        <authorList>
            <consortium name="DOE Joint Genome Institute"/>
            <person name="Riley R."/>
            <person name="Haridas S."/>
            <person name="Wolfe K.H."/>
            <person name="Lopes M.R."/>
            <person name="Hittinger C.T."/>
            <person name="Goker M."/>
            <person name="Salamov A."/>
            <person name="Wisecaver J."/>
            <person name="Long T.M."/>
            <person name="Aerts A.L."/>
            <person name="Barry K."/>
            <person name="Choi C."/>
            <person name="Clum A."/>
            <person name="Coughlan A.Y."/>
            <person name="Deshpande S."/>
            <person name="Douglass A.P."/>
            <person name="Hanson S.J."/>
            <person name="Klenk H.-P."/>
            <person name="LaButti K."/>
            <person name="Lapidus A."/>
            <person name="Lindquist E."/>
            <person name="Lipzen A."/>
            <person name="Meier-kolthoff J.P."/>
            <person name="Ohm R.A."/>
            <person name="Otillar R.P."/>
            <person name="Pangilinan J."/>
            <person name="Peng Y."/>
            <person name="Rokas A."/>
            <person name="Rosa C.A."/>
            <person name="Scheuner C."/>
            <person name="Sibirny A.A."/>
            <person name="Slot J.C."/>
            <person name="Stielow J.B."/>
            <person name="Sun H."/>
            <person name="Kurtzman C.P."/>
            <person name="Blackwell M."/>
            <person name="Grigoriev I.V."/>
            <person name="Jeffries T.W."/>
        </authorList>
    </citation>
    <scope>NUCLEOTIDE SEQUENCE [LARGE SCALE GENOMIC DNA]</scope>
    <source>
        <strain evidence="5 6">NRRL YB-4993</strain>
    </source>
</reference>
<feature type="non-terminal residue" evidence="5">
    <location>
        <position position="162"/>
    </location>
</feature>
<dbReference type="GO" id="GO:0005524">
    <property type="term" value="F:ATP binding"/>
    <property type="evidence" value="ECO:0007669"/>
    <property type="project" value="UniProtKB-KW"/>
</dbReference>
<dbReference type="GO" id="GO:0005777">
    <property type="term" value="C:peroxisome"/>
    <property type="evidence" value="ECO:0007669"/>
    <property type="project" value="EnsemblFungi"/>
</dbReference>
<dbReference type="InterPro" id="IPR016135">
    <property type="entry name" value="UBQ-conjugating_enzyme/RWD"/>
</dbReference>
<name>A0A1A0HD47_9ASCO</name>
<dbReference type="EMBL" id="LXTC01000002">
    <property type="protein sequence ID" value="OBA21941.1"/>
    <property type="molecule type" value="Genomic_DNA"/>
</dbReference>
<dbReference type="GO" id="GO:0016562">
    <property type="term" value="P:protein import into peroxisome matrix, receptor recycling"/>
    <property type="evidence" value="ECO:0007669"/>
    <property type="project" value="EnsemblFungi"/>
</dbReference>
<dbReference type="CDD" id="cd23812">
    <property type="entry name" value="UBCc_ScPEX4-like"/>
    <property type="match status" value="1"/>
</dbReference>
<evidence type="ECO:0000256" key="2">
    <source>
        <dbReference type="ARBA" id="ARBA00022786"/>
    </source>
</evidence>
<feature type="domain" description="UBC core" evidence="4">
    <location>
        <begin position="1"/>
        <end position="161"/>
    </location>
</feature>
<dbReference type="STRING" id="869754.A0A1A0HD47"/>
<dbReference type="Gene3D" id="3.10.110.10">
    <property type="entry name" value="Ubiquitin Conjugating Enzyme"/>
    <property type="match status" value="1"/>
</dbReference>
<keyword evidence="6" id="KW-1185">Reference proteome</keyword>
<dbReference type="PANTHER" id="PTHR24067">
    <property type="entry name" value="UBIQUITIN-CONJUGATING ENZYME E2"/>
    <property type="match status" value="1"/>
</dbReference>
<evidence type="ECO:0000256" key="3">
    <source>
        <dbReference type="ARBA" id="ARBA00022840"/>
    </source>
</evidence>
<sequence length="162" mass="18784">MAEKRLFREFKQLRHTPASCSNPQILELAPVDAEESIFKWFATIVKRDRHDSLFYYNGQWELDITVPPLYPSKPPRITFSAESKITHPNINFDTGEICLDILKDELWSPAWNLEHLVGAVLMLLDEPEPDSPLNVDLANLFRSDKLAFESAAQYTMWKYNTL</sequence>